<keyword evidence="1" id="KW-0328">Glycosyltransferase</keyword>
<name>A0A1J5R6G7_9ZZZZ</name>
<dbReference type="PANTHER" id="PTHR45947">
    <property type="entry name" value="SULFOQUINOVOSYL TRANSFERASE SQD2"/>
    <property type="match status" value="1"/>
</dbReference>
<dbReference type="AlphaFoldDB" id="A0A1J5R6G7"/>
<dbReference type="EC" id="2.4.1.57" evidence="1"/>
<dbReference type="InterPro" id="IPR050194">
    <property type="entry name" value="Glycosyltransferase_grp1"/>
</dbReference>
<sequence length="371" mass="41501">MTQILFIGKRHYTNRDALAERYGRIYQLPLHWSMQGAQTRLWLIDYHGRPREQRHDEALQVDSTPIRGLSWIGKAAGLVLDRFRRRAPTHIIASGDAYIGLLGWLLARLTGAYFVFDVYDKYDEFGGYRKPFGWDLFRVLLCHADQCWFASRRLLAQLGKTARGDRLVMNGIDTDRFKPLDRREARQRLGLPDTAVLVGYFGGLNAMRGIHDLIAAVQMLRGRGAAIELVLAGKMEDTIQLDTPGVRYLGNLPHAQIPWALAAVDVVAVPYRRSAYLDAASSVKFGEIMACGRPMVATKTPNLEDNFPDQTALLQDYLVPPEQPEALARAIARQVQDQKIAPAPSDMDWSALASSTLAALGALKLCERTSP</sequence>
<reference evidence="1" key="1">
    <citation type="submission" date="2016-10" db="EMBL/GenBank/DDBJ databases">
        <title>Sequence of Gallionella enrichment culture.</title>
        <authorList>
            <person name="Poehlein A."/>
            <person name="Muehling M."/>
            <person name="Daniel R."/>
        </authorList>
    </citation>
    <scope>NUCLEOTIDE SEQUENCE</scope>
</reference>
<dbReference type="SUPFAM" id="SSF53756">
    <property type="entry name" value="UDP-Glycosyltransferase/glycogen phosphorylase"/>
    <property type="match status" value="1"/>
</dbReference>
<gene>
    <name evidence="1" type="primary">pimB_8</name>
    <name evidence="1" type="ORF">GALL_328560</name>
</gene>
<keyword evidence="1" id="KW-0808">Transferase</keyword>
<organism evidence="1">
    <name type="scientific">mine drainage metagenome</name>
    <dbReference type="NCBI Taxonomy" id="410659"/>
    <lineage>
        <taxon>unclassified sequences</taxon>
        <taxon>metagenomes</taxon>
        <taxon>ecological metagenomes</taxon>
    </lineage>
</organism>
<dbReference type="PANTHER" id="PTHR45947:SF3">
    <property type="entry name" value="SULFOQUINOVOSYL TRANSFERASE SQD2"/>
    <property type="match status" value="1"/>
</dbReference>
<proteinExistence type="predicted"/>
<dbReference type="Gene3D" id="3.40.50.2000">
    <property type="entry name" value="Glycogen Phosphorylase B"/>
    <property type="match status" value="2"/>
</dbReference>
<comment type="caution">
    <text evidence="1">The sequence shown here is derived from an EMBL/GenBank/DDBJ whole genome shotgun (WGS) entry which is preliminary data.</text>
</comment>
<dbReference type="EMBL" id="MLJW01000553">
    <property type="protein sequence ID" value="OIQ85307.1"/>
    <property type="molecule type" value="Genomic_DNA"/>
</dbReference>
<dbReference type="Pfam" id="PF13692">
    <property type="entry name" value="Glyco_trans_1_4"/>
    <property type="match status" value="1"/>
</dbReference>
<evidence type="ECO:0000313" key="1">
    <source>
        <dbReference type="EMBL" id="OIQ85307.1"/>
    </source>
</evidence>
<protein>
    <submittedName>
        <fullName evidence="1">GDP-mannose-dependent alpha-(1-6)-phosphatidylinositol monomannoside mannosyltransferase</fullName>
        <ecNumber evidence="1">2.4.1.57</ecNumber>
    </submittedName>
</protein>
<dbReference type="GO" id="GO:0016758">
    <property type="term" value="F:hexosyltransferase activity"/>
    <property type="evidence" value="ECO:0007669"/>
    <property type="project" value="TreeGrafter"/>
</dbReference>
<accession>A0A1J5R6G7</accession>